<dbReference type="InterPro" id="IPR027417">
    <property type="entry name" value="P-loop_NTPase"/>
</dbReference>
<dbReference type="SUPFAM" id="SSF48452">
    <property type="entry name" value="TPR-like"/>
    <property type="match status" value="1"/>
</dbReference>
<proteinExistence type="predicted"/>
<dbReference type="PROSITE" id="PS00622">
    <property type="entry name" value="HTH_LUXR_1"/>
    <property type="match status" value="1"/>
</dbReference>
<reference evidence="6" key="1">
    <citation type="submission" date="2018-07" db="EMBL/GenBank/DDBJ databases">
        <authorList>
            <person name="Zhao J."/>
        </authorList>
    </citation>
    <scope>NUCLEOTIDE SEQUENCE [LARGE SCALE GENOMIC DNA]</scope>
    <source>
        <strain evidence="6">GSSD-12</strain>
    </source>
</reference>
<organism evidence="5 6">
    <name type="scientific">Streptomyces paludis</name>
    <dbReference type="NCBI Taxonomy" id="2282738"/>
    <lineage>
        <taxon>Bacteria</taxon>
        <taxon>Bacillati</taxon>
        <taxon>Actinomycetota</taxon>
        <taxon>Actinomycetes</taxon>
        <taxon>Kitasatosporales</taxon>
        <taxon>Streptomycetaceae</taxon>
        <taxon>Streptomyces</taxon>
    </lineage>
</organism>
<evidence type="ECO:0000256" key="1">
    <source>
        <dbReference type="ARBA" id="ARBA00023015"/>
    </source>
</evidence>
<sequence length="917" mass="97836">MIRAAVRRQGGALLVGAAGVGKSLLLSTALRRAAAEGRTVLHVGGAGWSGDTRARGFGTLAECLETIRPSAPDGSAGIPPLVGIDDAHLVDAASSIRLHRLVAVGRLSVLAAAPQDAPAPAGIDKLWLERLVEHIEVAPFDSIAMSLVLRARLGGHTDTATLERLWAATHGNALLLRELVENALEDGSLHSVDGAWRWSGLTSRLGKRLSDVIRVGLRDLSPHENELVHMLAIAEPLEAEIAAAAGLAKAAESLDLRGIVGVERSGARVRLRLALPLSRVVVAARMSDLTRQRLCREIADALERTGTRRDEDVLRVVSLRIQAGLVPGREQLLTAARIAIRRRDLPLAERMCLLALQEAPDDRDSAPLEGPVPDSVEYGAALRRLVTRIENTPAQAVDRSRAALLLGEVLVGRGRAAEAETVLSAALDAGAGVPVTERIAAVHTRVINMAWSLRRVEDARDLLARTVAEVAPVHAGVLHGTRAVMAVMSDRLHEAVAIGETVLRDRIADRPVAQALVPTVAFARCELGDPAGALELLGRYRDSAPDWDADAVLLADSVSARCSSLLGSLRSAAEKLDGAHHYAPGNGRPVLLQPLLDRCRLLRLRGRCEEAAGLLRRAIASDTSHEYPVTDAWPLAQLAGALAESGDHTEALRALVEVRSLRGAMPRSPIAEDEIAFENALVLAHTGDHYSAGVQATELAERAFGAGRTVRAVTALLLAARVTDGAAVHFRHHALLRAARASGGMIRLYAEYAQALSDADGALLLEVSGHFGHMGALPLATEAAAQAARAFRAAGQHRKSREAAAAGRDLQRECGIPLPAWVERDSQVEKPSASLTPREREVAALASTGMSNRDIADRLVVSVRTVENHLHRIYHKLGITARNDLKQSMDRLTGRARERERIPPLRLVGAPGSEQVA</sequence>
<dbReference type="InterPro" id="IPR016032">
    <property type="entry name" value="Sig_transdc_resp-reg_C-effctor"/>
</dbReference>
<keyword evidence="3" id="KW-0804">Transcription</keyword>
<dbReference type="InterPro" id="IPR000792">
    <property type="entry name" value="Tscrpt_reg_LuxR_C"/>
</dbReference>
<dbReference type="KEGG" id="spad:DVK44_32270"/>
<dbReference type="PANTHER" id="PTHR44688">
    <property type="entry name" value="DNA-BINDING TRANSCRIPTIONAL ACTIVATOR DEVR_DOSR"/>
    <property type="match status" value="1"/>
</dbReference>
<name>A0A345HY42_9ACTN</name>
<dbReference type="OrthoDB" id="3197423at2"/>
<evidence type="ECO:0000256" key="2">
    <source>
        <dbReference type="ARBA" id="ARBA00023125"/>
    </source>
</evidence>
<dbReference type="Gene3D" id="1.10.10.10">
    <property type="entry name" value="Winged helix-like DNA-binding domain superfamily/Winged helix DNA-binding domain"/>
    <property type="match status" value="1"/>
</dbReference>
<dbReference type="PRINTS" id="PR00038">
    <property type="entry name" value="HTHLUXR"/>
</dbReference>
<evidence type="ECO:0000313" key="5">
    <source>
        <dbReference type="EMBL" id="AXG81616.1"/>
    </source>
</evidence>
<gene>
    <name evidence="5" type="ORF">DVK44_32270</name>
</gene>
<dbReference type="AlphaFoldDB" id="A0A345HY42"/>
<evidence type="ECO:0000313" key="6">
    <source>
        <dbReference type="Proteomes" id="UP000253868"/>
    </source>
</evidence>
<feature type="domain" description="HTH luxR-type" evidence="4">
    <location>
        <begin position="828"/>
        <end position="893"/>
    </location>
</feature>
<evidence type="ECO:0000256" key="3">
    <source>
        <dbReference type="ARBA" id="ARBA00023163"/>
    </source>
</evidence>
<dbReference type="EMBL" id="CP031194">
    <property type="protein sequence ID" value="AXG81616.1"/>
    <property type="molecule type" value="Genomic_DNA"/>
</dbReference>
<dbReference type="GO" id="GO:0006355">
    <property type="term" value="P:regulation of DNA-templated transcription"/>
    <property type="evidence" value="ECO:0007669"/>
    <property type="project" value="InterPro"/>
</dbReference>
<accession>A0A345HY42</accession>
<dbReference type="Proteomes" id="UP000253868">
    <property type="component" value="Chromosome"/>
</dbReference>
<dbReference type="SMART" id="SM00421">
    <property type="entry name" value="HTH_LUXR"/>
    <property type="match status" value="1"/>
</dbReference>
<dbReference type="InterPro" id="IPR011990">
    <property type="entry name" value="TPR-like_helical_dom_sf"/>
</dbReference>
<keyword evidence="2" id="KW-0238">DNA-binding</keyword>
<dbReference type="SUPFAM" id="SSF52540">
    <property type="entry name" value="P-loop containing nucleoside triphosphate hydrolases"/>
    <property type="match status" value="1"/>
</dbReference>
<dbReference type="PROSITE" id="PS50043">
    <property type="entry name" value="HTH_LUXR_2"/>
    <property type="match status" value="1"/>
</dbReference>
<evidence type="ECO:0000259" key="4">
    <source>
        <dbReference type="PROSITE" id="PS50043"/>
    </source>
</evidence>
<keyword evidence="1" id="KW-0805">Transcription regulation</keyword>
<dbReference type="GO" id="GO:0003677">
    <property type="term" value="F:DNA binding"/>
    <property type="evidence" value="ECO:0007669"/>
    <property type="project" value="UniProtKB-KW"/>
</dbReference>
<dbReference type="InterPro" id="IPR036388">
    <property type="entry name" value="WH-like_DNA-bd_sf"/>
</dbReference>
<protein>
    <submittedName>
        <fullName evidence="5">LuxR family transcriptional regulator</fullName>
    </submittedName>
</protein>
<dbReference type="Gene3D" id="1.25.40.10">
    <property type="entry name" value="Tetratricopeptide repeat domain"/>
    <property type="match status" value="1"/>
</dbReference>
<keyword evidence="6" id="KW-1185">Reference proteome</keyword>
<dbReference type="PANTHER" id="PTHR44688:SF16">
    <property type="entry name" value="DNA-BINDING TRANSCRIPTIONAL ACTIVATOR DEVR_DOSR"/>
    <property type="match status" value="1"/>
</dbReference>
<dbReference type="RefSeq" id="WP_114664157.1">
    <property type="nucleotide sequence ID" value="NZ_CP031194.1"/>
</dbReference>
<dbReference type="Pfam" id="PF00196">
    <property type="entry name" value="GerE"/>
    <property type="match status" value="1"/>
</dbReference>
<dbReference type="SUPFAM" id="SSF46894">
    <property type="entry name" value="C-terminal effector domain of the bipartite response regulators"/>
    <property type="match status" value="1"/>
</dbReference>
<dbReference type="CDD" id="cd06170">
    <property type="entry name" value="LuxR_C_like"/>
    <property type="match status" value="1"/>
</dbReference>